<dbReference type="Gene3D" id="3.50.30.30">
    <property type="match status" value="1"/>
</dbReference>
<dbReference type="PANTHER" id="PTHR12147:SF26">
    <property type="entry name" value="PEPTIDASE M28 DOMAIN-CONTAINING PROTEIN"/>
    <property type="match status" value="1"/>
</dbReference>
<dbReference type="GO" id="GO:0008235">
    <property type="term" value="F:metalloexopeptidase activity"/>
    <property type="evidence" value="ECO:0007669"/>
    <property type="project" value="InterPro"/>
</dbReference>
<sequence>MSTSPRRTSRSTRTAFLALASSAALATAAFSAPAATGDTPDGSSNSEALRAAVTTEGVFEHLNALQAIADRNDGTRASGTPGYAASKDYVVSKLRAAGYKPTVQAFDFPFYRQLEPATFDVSAPSAASYVDGEDFALMTYSGSGSVTDGTVQPVDLNLGGTSTSGCETSDFNGFTSGNIALVRRGTCAFAVKVVNAQDAGASAVIVMNTNPGNPAFGGTLGSPVGTVPSLGTSYAIGESLAQGGTATIKARTESEIRETWNIHADSKTGDRETMVQTGAHLDSVVVGPGSNDNGSGSAALLEVAEQMATTKLTNRVRFSWWGAEELGLLGSEHYIDDLATNNPNLLEKIAIYLNFDMVGSPNYGLFVYDGDNSAFPVGPGAAKGPEGSAQIEKLFHDYFDSQGLNSAETAFSGRSDYGPFIAMDIPAGGLFTGAEGIKTESQAELFGGQAGVAYDECYHAECDDVTNNNPDAINFNSDAMAHAVLTYGQDLSSLSQPTTSTVRGDGTPSGGGLHEDHDHEQPSS</sequence>
<dbReference type="GO" id="GO:0006508">
    <property type="term" value="P:proteolysis"/>
    <property type="evidence" value="ECO:0007669"/>
    <property type="project" value="InterPro"/>
</dbReference>
<dbReference type="InterPro" id="IPR046450">
    <property type="entry name" value="PA_dom_sf"/>
</dbReference>
<proteinExistence type="predicted"/>
<keyword evidence="5" id="KW-0378">Hydrolase</keyword>
<dbReference type="KEGG" id="npi:G7071_06785"/>
<dbReference type="SUPFAM" id="SSF53187">
    <property type="entry name" value="Zn-dependent exopeptidases"/>
    <property type="match status" value="1"/>
</dbReference>
<feature type="compositionally biased region" description="Basic and acidic residues" evidence="1">
    <location>
        <begin position="513"/>
        <end position="524"/>
    </location>
</feature>
<dbReference type="InterPro" id="IPR003137">
    <property type="entry name" value="PA_domain"/>
</dbReference>
<dbReference type="Gene3D" id="3.40.630.10">
    <property type="entry name" value="Zn peptidases"/>
    <property type="match status" value="1"/>
</dbReference>
<dbReference type="EMBL" id="CP049866">
    <property type="protein sequence ID" value="QIK75173.1"/>
    <property type="molecule type" value="Genomic_DNA"/>
</dbReference>
<protein>
    <submittedName>
        <fullName evidence="5">M20/M25/M40 family metallo-hydrolase</fullName>
    </submittedName>
</protein>
<evidence type="ECO:0000256" key="1">
    <source>
        <dbReference type="SAM" id="MobiDB-lite"/>
    </source>
</evidence>
<dbReference type="Pfam" id="PF02225">
    <property type="entry name" value="PA"/>
    <property type="match status" value="1"/>
</dbReference>
<dbReference type="InterPro" id="IPR007484">
    <property type="entry name" value="Peptidase_M28"/>
</dbReference>
<feature type="chain" id="PRO_5026340597" evidence="2">
    <location>
        <begin position="35"/>
        <end position="524"/>
    </location>
</feature>
<dbReference type="SUPFAM" id="SSF52025">
    <property type="entry name" value="PA domain"/>
    <property type="match status" value="1"/>
</dbReference>
<gene>
    <name evidence="5" type="ORF">G7071_06785</name>
</gene>
<dbReference type="InterPro" id="IPR045175">
    <property type="entry name" value="M28_fam"/>
</dbReference>
<keyword evidence="2" id="KW-0732">Signal</keyword>
<evidence type="ECO:0000313" key="6">
    <source>
        <dbReference type="Proteomes" id="UP000502035"/>
    </source>
</evidence>
<feature type="domain" description="PA" evidence="3">
    <location>
        <begin position="162"/>
        <end position="240"/>
    </location>
</feature>
<accession>A0A6G7YEF5</accession>
<dbReference type="PANTHER" id="PTHR12147">
    <property type="entry name" value="METALLOPEPTIDASE M28 FAMILY MEMBER"/>
    <property type="match status" value="1"/>
</dbReference>
<feature type="compositionally biased region" description="Polar residues" evidence="1">
    <location>
        <begin position="492"/>
        <end position="502"/>
    </location>
</feature>
<evidence type="ECO:0000259" key="4">
    <source>
        <dbReference type="Pfam" id="PF04389"/>
    </source>
</evidence>
<dbReference type="Proteomes" id="UP000502035">
    <property type="component" value="Chromosome"/>
</dbReference>
<reference evidence="5 6" key="1">
    <citation type="submission" date="2020-03" db="EMBL/GenBank/DDBJ databases">
        <title>Nocardioides sp. nov., isolated from fish.</title>
        <authorList>
            <person name="Hyun D.-W."/>
            <person name="Bae J.-W."/>
        </authorList>
    </citation>
    <scope>NUCLEOTIDE SEQUENCE [LARGE SCALE GENOMIC DNA]</scope>
    <source>
        <strain evidence="5 6">HDW12A</strain>
    </source>
</reference>
<name>A0A6G7YEF5_9ACTN</name>
<evidence type="ECO:0000313" key="5">
    <source>
        <dbReference type="EMBL" id="QIK75173.1"/>
    </source>
</evidence>
<dbReference type="Pfam" id="PF04389">
    <property type="entry name" value="Peptidase_M28"/>
    <property type="match status" value="1"/>
</dbReference>
<feature type="region of interest" description="Disordered" evidence="1">
    <location>
        <begin position="492"/>
        <end position="524"/>
    </location>
</feature>
<organism evidence="5 6">
    <name type="scientific">Nocardioides piscis</name>
    <dbReference type="NCBI Taxonomy" id="2714938"/>
    <lineage>
        <taxon>Bacteria</taxon>
        <taxon>Bacillati</taxon>
        <taxon>Actinomycetota</taxon>
        <taxon>Actinomycetes</taxon>
        <taxon>Propionibacteriales</taxon>
        <taxon>Nocardioidaceae</taxon>
        <taxon>Nocardioides</taxon>
    </lineage>
</organism>
<evidence type="ECO:0000259" key="3">
    <source>
        <dbReference type="Pfam" id="PF02225"/>
    </source>
</evidence>
<feature type="signal peptide" evidence="2">
    <location>
        <begin position="1"/>
        <end position="34"/>
    </location>
</feature>
<keyword evidence="6" id="KW-1185">Reference proteome</keyword>
<dbReference type="AlphaFoldDB" id="A0A6G7YEF5"/>
<feature type="domain" description="Peptidase M28" evidence="4">
    <location>
        <begin position="261"/>
        <end position="483"/>
    </location>
</feature>
<evidence type="ECO:0000256" key="2">
    <source>
        <dbReference type="SAM" id="SignalP"/>
    </source>
</evidence>
<dbReference type="RefSeq" id="WP_166316528.1">
    <property type="nucleotide sequence ID" value="NZ_CP049866.1"/>
</dbReference>